<dbReference type="InterPro" id="IPR020845">
    <property type="entry name" value="AMP-binding_CS"/>
</dbReference>
<dbReference type="Pfam" id="PF00501">
    <property type="entry name" value="AMP-binding"/>
    <property type="match status" value="1"/>
</dbReference>
<evidence type="ECO:0000313" key="5">
    <source>
        <dbReference type="Proteomes" id="UP000436138"/>
    </source>
</evidence>
<dbReference type="GO" id="GO:0005524">
    <property type="term" value="F:ATP binding"/>
    <property type="evidence" value="ECO:0007669"/>
    <property type="project" value="UniProtKB-KW"/>
</dbReference>
<keyword evidence="5" id="KW-1185">Reference proteome</keyword>
<proteinExistence type="predicted"/>
<dbReference type="Pfam" id="PF23562">
    <property type="entry name" value="AMP-binding_C_3"/>
    <property type="match status" value="1"/>
</dbReference>
<keyword evidence="2" id="KW-0067">ATP-binding</keyword>
<dbReference type="PANTHER" id="PTHR43272">
    <property type="entry name" value="LONG-CHAIN-FATTY-ACID--COA LIGASE"/>
    <property type="match status" value="1"/>
</dbReference>
<sequence length="624" mass="67694">MSDTQTLIENRPPSVAALFLERVAATPDAEAYRYPVPPAAGQGPDDWKSLSWAQAAERVYAIAAGLIELGLQPEQRVALASSTRVEWILADLGILCAGGATTTVYPQTNADESAFILADSESRVLIAEDAAQVAKAVEKRAELPELTKVVVIDPAGVETDDWVTTLAELEQRGAAYLEQHPQLIKERVGGITREQLATLIYTSGTTGRPKGVRLPHDNWAYMAKAIAATGLVTIDDVQYLWLPLAHVFGKVLTSGQIEVGHVTAVDGRVDKIIENLPVVQPTYMAAVPRIFEKVYNGVAAKAREGGPAKYKIFQWAAEVSREYAKVTQDNFRRTGTHAAPFGLAAKHKVADTLVYAKLREAFGGRLRACVSGASALAPEIGYFFAGAGIHILEGYGLTESSAASFVNPGEAYRTGTVGKPLPGTEVRIADDGEILLRGPGIMEGYHGLPEKTSEVLESDGWFHTGDIGELSPDGYLRITDRKKDLIKTSGGKYVAPAEVEGQFKGVCPYVSNILVHGADRNYCTALIALDEIAILDWAKENGLEGRAYAEIVAAPQTVEMVDGYVQQLNAGLQKWQTIKKFRLLPRDLDVEHGEITPSLKLKRPVVEREYKGLIDEMYAGAREK</sequence>
<dbReference type="PANTHER" id="PTHR43272:SF33">
    <property type="entry name" value="AMP-BINDING DOMAIN-CONTAINING PROTEIN-RELATED"/>
    <property type="match status" value="1"/>
</dbReference>
<dbReference type="RefSeq" id="WP_158920413.1">
    <property type="nucleotide sequence ID" value="NZ_CP047020.1"/>
</dbReference>
<dbReference type="GO" id="GO:0004467">
    <property type="term" value="F:long-chain fatty acid-CoA ligase activity"/>
    <property type="evidence" value="ECO:0007669"/>
    <property type="project" value="TreeGrafter"/>
</dbReference>
<dbReference type="CDD" id="cd05907">
    <property type="entry name" value="VL_LC_FACS_like"/>
    <property type="match status" value="1"/>
</dbReference>
<dbReference type="SUPFAM" id="SSF56801">
    <property type="entry name" value="Acetyl-CoA synthetase-like"/>
    <property type="match status" value="1"/>
</dbReference>
<reference evidence="4 5" key="1">
    <citation type="submission" date="2019-12" db="EMBL/GenBank/DDBJ databases">
        <title>Streptomyces sp. strain T44 isolated from rhizosphere soil of Broussonetia papyrifera.</title>
        <authorList>
            <person name="Mo P."/>
        </authorList>
    </citation>
    <scope>NUCLEOTIDE SEQUENCE [LARGE SCALE GENOMIC DNA]</scope>
    <source>
        <strain evidence="4 5">T44</strain>
    </source>
</reference>
<dbReference type="Proteomes" id="UP000436138">
    <property type="component" value="Chromosome"/>
</dbReference>
<dbReference type="InterPro" id="IPR000873">
    <property type="entry name" value="AMP-dep_synth/lig_dom"/>
</dbReference>
<feature type="domain" description="AMP-dependent synthetase/ligase" evidence="3">
    <location>
        <begin position="21"/>
        <end position="446"/>
    </location>
</feature>
<dbReference type="Gene3D" id="3.40.50.12780">
    <property type="entry name" value="N-terminal domain of ligase-like"/>
    <property type="match status" value="1"/>
</dbReference>
<dbReference type="GO" id="GO:0016020">
    <property type="term" value="C:membrane"/>
    <property type="evidence" value="ECO:0007669"/>
    <property type="project" value="TreeGrafter"/>
</dbReference>
<dbReference type="EMBL" id="CP047020">
    <property type="protein sequence ID" value="QHA04577.1"/>
    <property type="molecule type" value="Genomic_DNA"/>
</dbReference>
<evidence type="ECO:0000256" key="1">
    <source>
        <dbReference type="ARBA" id="ARBA00022741"/>
    </source>
</evidence>
<organism evidence="4 5">
    <name type="scientific">Streptomyces broussonetiae</name>
    <dbReference type="NCBI Taxonomy" id="2686304"/>
    <lineage>
        <taxon>Bacteria</taxon>
        <taxon>Bacillati</taxon>
        <taxon>Actinomycetota</taxon>
        <taxon>Actinomycetes</taxon>
        <taxon>Kitasatosporales</taxon>
        <taxon>Streptomycetaceae</taxon>
        <taxon>Streptomyces</taxon>
    </lineage>
</organism>
<evidence type="ECO:0000313" key="4">
    <source>
        <dbReference type="EMBL" id="QHA04577.1"/>
    </source>
</evidence>
<protein>
    <submittedName>
        <fullName evidence="4">AMP-binding protein</fullName>
    </submittedName>
</protein>
<evidence type="ECO:0000256" key="2">
    <source>
        <dbReference type="ARBA" id="ARBA00022840"/>
    </source>
</evidence>
<dbReference type="PROSITE" id="PS00455">
    <property type="entry name" value="AMP_BINDING"/>
    <property type="match status" value="1"/>
</dbReference>
<name>A0A6I6N7W3_9ACTN</name>
<dbReference type="AlphaFoldDB" id="A0A6I6N7W3"/>
<evidence type="ECO:0000259" key="3">
    <source>
        <dbReference type="Pfam" id="PF00501"/>
    </source>
</evidence>
<gene>
    <name evidence="4" type="ORF">GQF42_15910</name>
</gene>
<accession>A0A6I6N7W3</accession>
<dbReference type="InterPro" id="IPR042099">
    <property type="entry name" value="ANL_N_sf"/>
</dbReference>
<dbReference type="KEGG" id="sbro:GQF42_15910"/>
<keyword evidence="1" id="KW-0547">Nucleotide-binding</keyword>